<name>A0A068TYG0_COFCA</name>
<dbReference type="AlphaFoldDB" id="A0A068TYG0"/>
<proteinExistence type="predicted"/>
<dbReference type="EMBL" id="HG739090">
    <property type="protein sequence ID" value="CDP01281.1"/>
    <property type="molecule type" value="Genomic_DNA"/>
</dbReference>
<accession>A0A068TYG0</accession>
<evidence type="ECO:0000313" key="1">
    <source>
        <dbReference type="EMBL" id="CDP01281.1"/>
    </source>
</evidence>
<organism evidence="1 2">
    <name type="scientific">Coffea canephora</name>
    <name type="common">Robusta coffee</name>
    <dbReference type="NCBI Taxonomy" id="49390"/>
    <lineage>
        <taxon>Eukaryota</taxon>
        <taxon>Viridiplantae</taxon>
        <taxon>Streptophyta</taxon>
        <taxon>Embryophyta</taxon>
        <taxon>Tracheophyta</taxon>
        <taxon>Spermatophyta</taxon>
        <taxon>Magnoliopsida</taxon>
        <taxon>eudicotyledons</taxon>
        <taxon>Gunneridae</taxon>
        <taxon>Pentapetalae</taxon>
        <taxon>asterids</taxon>
        <taxon>lamiids</taxon>
        <taxon>Gentianales</taxon>
        <taxon>Rubiaceae</taxon>
        <taxon>Ixoroideae</taxon>
        <taxon>Gardenieae complex</taxon>
        <taxon>Bertiereae - Coffeeae clade</taxon>
        <taxon>Coffeeae</taxon>
        <taxon>Coffea</taxon>
    </lineage>
</organism>
<dbReference type="Gramene" id="CDP01281">
    <property type="protein sequence ID" value="CDP01281"/>
    <property type="gene ID" value="GSCOC_T00034871001"/>
</dbReference>
<protein>
    <submittedName>
        <fullName evidence="1">Uncharacterized protein</fullName>
    </submittedName>
</protein>
<dbReference type="Proteomes" id="UP000295252">
    <property type="component" value="Chromosome II"/>
</dbReference>
<keyword evidence="2" id="KW-1185">Reference proteome</keyword>
<dbReference type="InParanoid" id="A0A068TYG0"/>
<evidence type="ECO:0000313" key="2">
    <source>
        <dbReference type="Proteomes" id="UP000295252"/>
    </source>
</evidence>
<reference evidence="2" key="1">
    <citation type="journal article" date="2014" name="Science">
        <title>The coffee genome provides insight into the convergent evolution of caffeine biosynthesis.</title>
        <authorList>
            <person name="Denoeud F."/>
            <person name="Carretero-Paulet L."/>
            <person name="Dereeper A."/>
            <person name="Droc G."/>
            <person name="Guyot R."/>
            <person name="Pietrella M."/>
            <person name="Zheng C."/>
            <person name="Alberti A."/>
            <person name="Anthony F."/>
            <person name="Aprea G."/>
            <person name="Aury J.M."/>
            <person name="Bento P."/>
            <person name="Bernard M."/>
            <person name="Bocs S."/>
            <person name="Campa C."/>
            <person name="Cenci A."/>
            <person name="Combes M.C."/>
            <person name="Crouzillat D."/>
            <person name="Da Silva C."/>
            <person name="Daddiego L."/>
            <person name="De Bellis F."/>
            <person name="Dussert S."/>
            <person name="Garsmeur O."/>
            <person name="Gayraud T."/>
            <person name="Guignon V."/>
            <person name="Jahn K."/>
            <person name="Jamilloux V."/>
            <person name="Joet T."/>
            <person name="Labadie K."/>
            <person name="Lan T."/>
            <person name="Leclercq J."/>
            <person name="Lepelley M."/>
            <person name="Leroy T."/>
            <person name="Li L.T."/>
            <person name="Librado P."/>
            <person name="Lopez L."/>
            <person name="Munoz A."/>
            <person name="Noel B."/>
            <person name="Pallavicini A."/>
            <person name="Perrotta G."/>
            <person name="Poncet V."/>
            <person name="Pot D."/>
            <person name="Priyono X."/>
            <person name="Rigoreau M."/>
            <person name="Rouard M."/>
            <person name="Rozas J."/>
            <person name="Tranchant-Dubreuil C."/>
            <person name="VanBuren R."/>
            <person name="Zhang Q."/>
            <person name="Andrade A.C."/>
            <person name="Argout X."/>
            <person name="Bertrand B."/>
            <person name="de Kochko A."/>
            <person name="Graziosi G."/>
            <person name="Henry R.J."/>
            <person name="Jayarama X."/>
            <person name="Ming R."/>
            <person name="Nagai C."/>
            <person name="Rounsley S."/>
            <person name="Sankoff D."/>
            <person name="Giuliano G."/>
            <person name="Albert V.A."/>
            <person name="Wincker P."/>
            <person name="Lashermes P."/>
        </authorList>
    </citation>
    <scope>NUCLEOTIDE SEQUENCE [LARGE SCALE GENOMIC DNA]</scope>
    <source>
        <strain evidence="2">cv. DH200-94</strain>
    </source>
</reference>
<sequence>MKFILILPSLPLGENTKQRYSFRVLWYLHFSGWFAYLDLLLHSRSG</sequence>
<gene>
    <name evidence="1" type="ORF">GSCOC_T00034871001</name>
</gene>